<protein>
    <recommendedName>
        <fullName evidence="1">Transglutaminase-like domain-containing protein</fullName>
    </recommendedName>
</protein>
<organism evidence="2 3">
    <name type="scientific">Candidatus Chisholmbacteria bacterium RIFCSPHIGHO2_01_FULL_52_32</name>
    <dbReference type="NCBI Taxonomy" id="1797591"/>
    <lineage>
        <taxon>Bacteria</taxon>
        <taxon>Candidatus Chisholmiibacteriota</taxon>
    </lineage>
</organism>
<dbReference type="InterPro" id="IPR038765">
    <property type="entry name" value="Papain-like_cys_pep_sf"/>
</dbReference>
<dbReference type="SMART" id="SM00460">
    <property type="entry name" value="TGc"/>
    <property type="match status" value="1"/>
</dbReference>
<accession>A0A1G1VSI7</accession>
<dbReference type="PANTHER" id="PTHR33490">
    <property type="entry name" value="BLR5614 PROTEIN-RELATED"/>
    <property type="match status" value="1"/>
</dbReference>
<proteinExistence type="predicted"/>
<dbReference type="Pfam" id="PF01841">
    <property type="entry name" value="Transglut_core"/>
    <property type="match status" value="1"/>
</dbReference>
<sequence>MGSSSSVFIKKNISLAREKLGLSFFTTKQTYLLRFRVSVKNTAARKNSISVSIPVPLETPYQRRQAGTKYRPIPTDIRTDDVFGNEYASWNIVLASNETRRFSLTAAVEVSPRKVEMIGLSGIKHTKVVPKEALLFFRPSTHLQSNSNRIKVLSKTIVRGETDPRLIARKLNRYVVTHLTYGNPIEGLYTSLDALEMPSVDCGGFNTLFISFCIAQHLPARLVSGFWAGYPKSTMHAWAEVLLPDGRWLPVDPSAENLRTTGRFSKSGRFGFVGSDRIACSIGCDIPLKFGGKTLSVDILQNPIILADRGPTSIKVTKKVVTKRLR</sequence>
<reference evidence="2 3" key="1">
    <citation type="journal article" date="2016" name="Nat. Commun.">
        <title>Thousands of microbial genomes shed light on interconnected biogeochemical processes in an aquifer system.</title>
        <authorList>
            <person name="Anantharaman K."/>
            <person name="Brown C.T."/>
            <person name="Hug L.A."/>
            <person name="Sharon I."/>
            <person name="Castelle C.J."/>
            <person name="Probst A.J."/>
            <person name="Thomas B.C."/>
            <person name="Singh A."/>
            <person name="Wilkins M.J."/>
            <person name="Karaoz U."/>
            <person name="Brodie E.L."/>
            <person name="Williams K.H."/>
            <person name="Hubbard S.S."/>
            <person name="Banfield J.F."/>
        </authorList>
    </citation>
    <scope>NUCLEOTIDE SEQUENCE [LARGE SCALE GENOMIC DNA]</scope>
</reference>
<dbReference type="Proteomes" id="UP000179233">
    <property type="component" value="Unassembled WGS sequence"/>
</dbReference>
<dbReference type="SUPFAM" id="SSF54001">
    <property type="entry name" value="Cysteine proteinases"/>
    <property type="match status" value="1"/>
</dbReference>
<gene>
    <name evidence="2" type="ORF">A2786_02530</name>
</gene>
<dbReference type="EMBL" id="MHCJ01000003">
    <property type="protein sequence ID" value="OGY18359.1"/>
    <property type="molecule type" value="Genomic_DNA"/>
</dbReference>
<feature type="domain" description="Transglutaminase-like" evidence="1">
    <location>
        <begin position="194"/>
        <end position="255"/>
    </location>
</feature>
<name>A0A1G1VSI7_9BACT</name>
<dbReference type="Gene3D" id="3.10.620.30">
    <property type="match status" value="1"/>
</dbReference>
<dbReference type="AlphaFoldDB" id="A0A1G1VSI7"/>
<evidence type="ECO:0000313" key="2">
    <source>
        <dbReference type="EMBL" id="OGY18359.1"/>
    </source>
</evidence>
<dbReference type="InterPro" id="IPR002931">
    <property type="entry name" value="Transglutaminase-like"/>
</dbReference>
<evidence type="ECO:0000313" key="3">
    <source>
        <dbReference type="Proteomes" id="UP000179233"/>
    </source>
</evidence>
<comment type="caution">
    <text evidence="2">The sequence shown here is derived from an EMBL/GenBank/DDBJ whole genome shotgun (WGS) entry which is preliminary data.</text>
</comment>
<evidence type="ECO:0000259" key="1">
    <source>
        <dbReference type="SMART" id="SM00460"/>
    </source>
</evidence>